<keyword evidence="3 6" id="KW-0808">Transferase</keyword>
<reference evidence="9 10" key="1">
    <citation type="submission" date="2023-09" db="EMBL/GenBank/DDBJ databases">
        <title>Microbacterium fusihabitans sp. nov., Microbacterium phycihabitans sp. nov., and Microbacterium cervinum sp. nov., isolated from dried seaweeds of beach.</title>
        <authorList>
            <person name="Lee S.D."/>
        </authorList>
    </citation>
    <scope>NUCLEOTIDE SEQUENCE [LARGE SCALE GENOMIC DNA]</scope>
    <source>
        <strain evidence="9 10">KSW2-29</strain>
    </source>
</reference>
<keyword evidence="5 6" id="KW-0012">Acyltransferase</keyword>
<protein>
    <recommendedName>
        <fullName evidence="6">Dihydrolipoamide acetyltransferase component of pyruvate dehydrogenase complex</fullName>
        <ecNumber evidence="6">2.3.1.-</ecNumber>
    </recommendedName>
</protein>
<dbReference type="PROSITE" id="PS51826">
    <property type="entry name" value="PSBD"/>
    <property type="match status" value="1"/>
</dbReference>
<dbReference type="PANTHER" id="PTHR43178:SF5">
    <property type="entry name" value="LIPOAMIDE ACYLTRANSFERASE COMPONENT OF BRANCHED-CHAIN ALPHA-KETO ACID DEHYDROGENASE COMPLEX, MITOCHONDRIAL"/>
    <property type="match status" value="1"/>
</dbReference>
<dbReference type="InterPro" id="IPR050743">
    <property type="entry name" value="2-oxoacid_DH_E2_comp"/>
</dbReference>
<evidence type="ECO:0000313" key="9">
    <source>
        <dbReference type="EMBL" id="MDU0345362.1"/>
    </source>
</evidence>
<dbReference type="SUPFAM" id="SSF51230">
    <property type="entry name" value="Single hybrid motif"/>
    <property type="match status" value="1"/>
</dbReference>
<dbReference type="InterPro" id="IPR004167">
    <property type="entry name" value="PSBD"/>
</dbReference>
<name>A0ABU3SKN1_9MICO</name>
<evidence type="ECO:0000256" key="5">
    <source>
        <dbReference type="ARBA" id="ARBA00023315"/>
    </source>
</evidence>
<dbReference type="PROSITE" id="PS50968">
    <property type="entry name" value="BIOTINYL_LIPOYL"/>
    <property type="match status" value="1"/>
</dbReference>
<dbReference type="Pfam" id="PF00198">
    <property type="entry name" value="2-oxoacid_dh"/>
    <property type="match status" value="1"/>
</dbReference>
<dbReference type="InterPro" id="IPR000089">
    <property type="entry name" value="Biotin_lipoyl"/>
</dbReference>
<evidence type="ECO:0000313" key="10">
    <source>
        <dbReference type="Proteomes" id="UP001261125"/>
    </source>
</evidence>
<keyword evidence="4 6" id="KW-0450">Lipoyl</keyword>
<sequence>MTEQTFVLPDVGEGLTEAEIVQWRVAPGDTVAVNDVIVEIETAKSLVELPSPYSGTVGELLASEGSTVEVGAPIITIGAADAGTPVPAAPATVPEPSDPGGAVLVGYGTGGAVSSRRRTLRQAQGPSAERPVKASVGVVAKPPIRKLARDLGVDLSAVTPSGPAGEVTRDDVVKHAEQASVFRNIETPAWGEVREETIPVAAPVATAPSASAPVDAREESIPVRGVRKATANAMTSSAYSAPHVSVWVDVDASRTMELVKRLKASPDFADVKISPLLIMARAVIWALRRTPMINAAWVDTEDGAQISVRHYVNLGIAAATPRGLLVPNIKDAQAMKTRELAKALETLTLTAREGKTSPADQTGGTFTITNIGVFGVDAGTPIINPGEAGIIALGAIRQKPWVVDGEVRPRWVTTVSGSFDHRVVDGDGISRFIADVASVLEEPALLLD</sequence>
<dbReference type="CDD" id="cd06849">
    <property type="entry name" value="lipoyl_domain"/>
    <property type="match status" value="1"/>
</dbReference>
<comment type="similarity">
    <text evidence="2 6">Belongs to the 2-oxoacid dehydrogenase family.</text>
</comment>
<evidence type="ECO:0000259" key="7">
    <source>
        <dbReference type="PROSITE" id="PS50968"/>
    </source>
</evidence>
<dbReference type="InterPro" id="IPR001078">
    <property type="entry name" value="2-oxoacid_DH_actylTfrase"/>
</dbReference>
<dbReference type="EMBL" id="JAWDIT010000002">
    <property type="protein sequence ID" value="MDU0345362.1"/>
    <property type="molecule type" value="Genomic_DNA"/>
</dbReference>
<proteinExistence type="inferred from homology"/>
<dbReference type="GO" id="GO:0016746">
    <property type="term" value="F:acyltransferase activity"/>
    <property type="evidence" value="ECO:0007669"/>
    <property type="project" value="UniProtKB-KW"/>
</dbReference>
<dbReference type="SUPFAM" id="SSF47005">
    <property type="entry name" value="Peripheral subunit-binding domain of 2-oxo acid dehydrogenase complex"/>
    <property type="match status" value="1"/>
</dbReference>
<comment type="cofactor">
    <cofactor evidence="1 6">
        <name>(R)-lipoate</name>
        <dbReference type="ChEBI" id="CHEBI:83088"/>
    </cofactor>
</comment>
<dbReference type="Gene3D" id="2.40.50.100">
    <property type="match status" value="1"/>
</dbReference>
<organism evidence="9 10">
    <name type="scientific">Microbacterium phycohabitans</name>
    <dbReference type="NCBI Taxonomy" id="3075993"/>
    <lineage>
        <taxon>Bacteria</taxon>
        <taxon>Bacillati</taxon>
        <taxon>Actinomycetota</taxon>
        <taxon>Actinomycetes</taxon>
        <taxon>Micrococcales</taxon>
        <taxon>Microbacteriaceae</taxon>
        <taxon>Microbacterium</taxon>
    </lineage>
</organism>
<evidence type="ECO:0000259" key="8">
    <source>
        <dbReference type="PROSITE" id="PS51826"/>
    </source>
</evidence>
<evidence type="ECO:0000256" key="4">
    <source>
        <dbReference type="ARBA" id="ARBA00022823"/>
    </source>
</evidence>
<dbReference type="Pfam" id="PF00364">
    <property type="entry name" value="Biotin_lipoyl"/>
    <property type="match status" value="1"/>
</dbReference>
<dbReference type="GO" id="GO:0016301">
    <property type="term" value="F:kinase activity"/>
    <property type="evidence" value="ECO:0007669"/>
    <property type="project" value="UniProtKB-KW"/>
</dbReference>
<feature type="domain" description="Peripheral subunit-binding (PSBD)" evidence="8">
    <location>
        <begin position="139"/>
        <end position="176"/>
    </location>
</feature>
<dbReference type="InterPro" id="IPR023213">
    <property type="entry name" value="CAT-like_dom_sf"/>
</dbReference>
<accession>A0ABU3SKN1</accession>
<keyword evidence="10" id="KW-1185">Reference proteome</keyword>
<dbReference type="EC" id="2.3.1.-" evidence="6"/>
<dbReference type="Proteomes" id="UP001261125">
    <property type="component" value="Unassembled WGS sequence"/>
</dbReference>
<evidence type="ECO:0000256" key="3">
    <source>
        <dbReference type="ARBA" id="ARBA00022679"/>
    </source>
</evidence>
<dbReference type="Gene3D" id="3.30.559.10">
    <property type="entry name" value="Chloramphenicol acetyltransferase-like domain"/>
    <property type="match status" value="1"/>
</dbReference>
<dbReference type="InterPro" id="IPR036625">
    <property type="entry name" value="E3-bd_dom_sf"/>
</dbReference>
<dbReference type="SUPFAM" id="SSF52777">
    <property type="entry name" value="CoA-dependent acyltransferases"/>
    <property type="match status" value="1"/>
</dbReference>
<evidence type="ECO:0000256" key="2">
    <source>
        <dbReference type="ARBA" id="ARBA00007317"/>
    </source>
</evidence>
<dbReference type="RefSeq" id="WP_316003945.1">
    <property type="nucleotide sequence ID" value="NZ_JAWDIT010000002.1"/>
</dbReference>
<evidence type="ECO:0000256" key="6">
    <source>
        <dbReference type="RuleBase" id="RU003423"/>
    </source>
</evidence>
<dbReference type="PANTHER" id="PTHR43178">
    <property type="entry name" value="DIHYDROLIPOAMIDE ACETYLTRANSFERASE COMPONENT OF PYRUVATE DEHYDROGENASE COMPLEX"/>
    <property type="match status" value="1"/>
</dbReference>
<dbReference type="Pfam" id="PF02817">
    <property type="entry name" value="E3_binding"/>
    <property type="match status" value="1"/>
</dbReference>
<gene>
    <name evidence="9" type="ORF">RWH44_06555</name>
</gene>
<comment type="caution">
    <text evidence="9">The sequence shown here is derived from an EMBL/GenBank/DDBJ whole genome shotgun (WGS) entry which is preliminary data.</text>
</comment>
<keyword evidence="9" id="KW-0418">Kinase</keyword>
<dbReference type="Gene3D" id="4.10.320.10">
    <property type="entry name" value="E3-binding domain"/>
    <property type="match status" value="1"/>
</dbReference>
<dbReference type="InterPro" id="IPR011053">
    <property type="entry name" value="Single_hybrid_motif"/>
</dbReference>
<evidence type="ECO:0000256" key="1">
    <source>
        <dbReference type="ARBA" id="ARBA00001938"/>
    </source>
</evidence>
<feature type="domain" description="Lipoyl-binding" evidence="7">
    <location>
        <begin position="3"/>
        <end position="78"/>
    </location>
</feature>